<dbReference type="CDD" id="cd05233">
    <property type="entry name" value="SDR_c"/>
    <property type="match status" value="1"/>
</dbReference>
<keyword evidence="2" id="KW-0521">NADP</keyword>
<evidence type="ECO:0000256" key="1">
    <source>
        <dbReference type="ARBA" id="ARBA00006484"/>
    </source>
</evidence>
<evidence type="ECO:0000256" key="2">
    <source>
        <dbReference type="ARBA" id="ARBA00022857"/>
    </source>
</evidence>
<dbReference type="GO" id="GO:0048038">
    <property type="term" value="F:quinone binding"/>
    <property type="evidence" value="ECO:0007669"/>
    <property type="project" value="TreeGrafter"/>
</dbReference>
<dbReference type="PRINTS" id="PR00081">
    <property type="entry name" value="GDHRDH"/>
</dbReference>
<dbReference type="Gene3D" id="3.40.50.720">
    <property type="entry name" value="NAD(P)-binding Rossmann-like Domain"/>
    <property type="match status" value="1"/>
</dbReference>
<reference evidence="5" key="2">
    <citation type="journal article" date="2023" name="IMA Fungus">
        <title>Comparative genomic study of the Penicillium genus elucidates a diverse pangenome and 15 lateral gene transfer events.</title>
        <authorList>
            <person name="Petersen C."/>
            <person name="Sorensen T."/>
            <person name="Nielsen M.R."/>
            <person name="Sondergaard T.E."/>
            <person name="Sorensen J.L."/>
            <person name="Fitzpatrick D.A."/>
            <person name="Frisvad J.C."/>
            <person name="Nielsen K.L."/>
        </authorList>
    </citation>
    <scope>NUCLEOTIDE SEQUENCE</scope>
    <source>
        <strain evidence="5">IBT 35675</strain>
    </source>
</reference>
<dbReference type="Pfam" id="PF13561">
    <property type="entry name" value="adh_short_C2"/>
    <property type="match status" value="1"/>
</dbReference>
<reference evidence="5" key="1">
    <citation type="submission" date="2022-12" db="EMBL/GenBank/DDBJ databases">
        <authorList>
            <person name="Petersen C."/>
        </authorList>
    </citation>
    <scope>NUCLEOTIDE SEQUENCE</scope>
    <source>
        <strain evidence="5">IBT 35675</strain>
    </source>
</reference>
<dbReference type="GO" id="GO:0006633">
    <property type="term" value="P:fatty acid biosynthetic process"/>
    <property type="evidence" value="ECO:0007669"/>
    <property type="project" value="TreeGrafter"/>
</dbReference>
<evidence type="ECO:0000256" key="4">
    <source>
        <dbReference type="ARBA" id="ARBA00023308"/>
    </source>
</evidence>
<dbReference type="EMBL" id="JAPZBR010000002">
    <property type="protein sequence ID" value="KAJ5362120.1"/>
    <property type="molecule type" value="Genomic_DNA"/>
</dbReference>
<sequence length="262" mass="27560">MQPLLESKVIAITGCSSGIGRAIAIACAQHGATLILHHLGTAQTDTDVQSLLSEISKEHGASPTSHIIIGCDLTSEGAAEKIIETAVSTYGRLDSLVNNAGICRFEPAAAVSSELLNRHMDINYKAVYYLTRAATSQMMHQGTGGSIVQISSITALFGSAGLTHYAPTKAALLAMSKAFAVEFGRHGIRYNCVLPATTPTGMTSDYLSDTNKRSSLEERVPLGRLGRPTDIAGPVVFFASDLSGFISGEELLVDGAASVNYQ</sequence>
<protein>
    <submittedName>
        <fullName evidence="5">Short-chain dehydrogenase/reductase SDR</fullName>
    </submittedName>
</protein>
<dbReference type="Proteomes" id="UP001148299">
    <property type="component" value="Unassembled WGS sequence"/>
</dbReference>
<dbReference type="FunFam" id="3.40.50.720:FF:000417">
    <property type="entry name" value="Glucose 1-dehydrogenase, putative"/>
    <property type="match status" value="1"/>
</dbReference>
<dbReference type="GO" id="GO:0019301">
    <property type="term" value="P:rhamnose catabolic process"/>
    <property type="evidence" value="ECO:0007669"/>
    <property type="project" value="UniProtKB-ARBA"/>
</dbReference>
<dbReference type="InterPro" id="IPR002347">
    <property type="entry name" value="SDR_fam"/>
</dbReference>
<evidence type="ECO:0000256" key="3">
    <source>
        <dbReference type="ARBA" id="ARBA00023002"/>
    </source>
</evidence>
<proteinExistence type="inferred from homology"/>
<keyword evidence="6" id="KW-1185">Reference proteome</keyword>
<dbReference type="AlphaFoldDB" id="A0A9W9RKX6"/>
<name>A0A9W9RKX6_PENBR</name>
<dbReference type="GO" id="GO:0016616">
    <property type="term" value="F:oxidoreductase activity, acting on the CH-OH group of donors, NAD or NADP as acceptor"/>
    <property type="evidence" value="ECO:0007669"/>
    <property type="project" value="TreeGrafter"/>
</dbReference>
<accession>A0A9W9RKX6</accession>
<keyword evidence="4" id="KW-0684">Rhamnose metabolism</keyword>
<dbReference type="PANTHER" id="PTHR42760:SF83">
    <property type="entry name" value="(3R)-3-HYDROXYACYL-COA DEHYDROGENASE"/>
    <property type="match status" value="1"/>
</dbReference>
<comment type="caution">
    <text evidence="5">The sequence shown here is derived from an EMBL/GenBank/DDBJ whole genome shotgun (WGS) entry which is preliminary data.</text>
</comment>
<dbReference type="PANTHER" id="PTHR42760">
    <property type="entry name" value="SHORT-CHAIN DEHYDROGENASES/REDUCTASES FAMILY MEMBER"/>
    <property type="match status" value="1"/>
</dbReference>
<keyword evidence="3" id="KW-0560">Oxidoreductase</keyword>
<organism evidence="5 6">
    <name type="scientific">Penicillium brevicompactum</name>
    <dbReference type="NCBI Taxonomy" id="5074"/>
    <lineage>
        <taxon>Eukaryota</taxon>
        <taxon>Fungi</taxon>
        <taxon>Dikarya</taxon>
        <taxon>Ascomycota</taxon>
        <taxon>Pezizomycotina</taxon>
        <taxon>Eurotiomycetes</taxon>
        <taxon>Eurotiomycetidae</taxon>
        <taxon>Eurotiales</taxon>
        <taxon>Aspergillaceae</taxon>
        <taxon>Penicillium</taxon>
    </lineage>
</organism>
<dbReference type="InterPro" id="IPR036291">
    <property type="entry name" value="NAD(P)-bd_dom_sf"/>
</dbReference>
<dbReference type="PRINTS" id="PR00080">
    <property type="entry name" value="SDRFAMILY"/>
</dbReference>
<evidence type="ECO:0000313" key="6">
    <source>
        <dbReference type="Proteomes" id="UP001148299"/>
    </source>
</evidence>
<dbReference type="SUPFAM" id="SSF51735">
    <property type="entry name" value="NAD(P)-binding Rossmann-fold domains"/>
    <property type="match status" value="1"/>
</dbReference>
<comment type="similarity">
    <text evidence="1">Belongs to the short-chain dehydrogenases/reductases (SDR) family.</text>
</comment>
<evidence type="ECO:0000313" key="5">
    <source>
        <dbReference type="EMBL" id="KAJ5362120.1"/>
    </source>
</evidence>
<gene>
    <name evidence="5" type="ORF">N7541_002964</name>
</gene>